<evidence type="ECO:0000259" key="1">
    <source>
        <dbReference type="Pfam" id="PF03551"/>
    </source>
</evidence>
<dbReference type="InterPro" id="IPR052509">
    <property type="entry name" value="Metal_resp_DNA-bind_regulator"/>
</dbReference>
<feature type="domain" description="Transcription regulator PadR N-terminal" evidence="1">
    <location>
        <begin position="15"/>
        <end position="85"/>
    </location>
</feature>
<evidence type="ECO:0000313" key="2">
    <source>
        <dbReference type="EMBL" id="MDW2797667.1"/>
    </source>
</evidence>
<dbReference type="PANTHER" id="PTHR33169:SF14">
    <property type="entry name" value="TRANSCRIPTIONAL REGULATOR RV3488"/>
    <property type="match status" value="1"/>
</dbReference>
<evidence type="ECO:0000313" key="3">
    <source>
        <dbReference type="Proteomes" id="UP001276854"/>
    </source>
</evidence>
<dbReference type="Pfam" id="PF03551">
    <property type="entry name" value="PadR"/>
    <property type="match status" value="1"/>
</dbReference>
<protein>
    <submittedName>
        <fullName evidence="2">PadR family transcriptional regulator</fullName>
    </submittedName>
</protein>
<keyword evidence="3" id="KW-1185">Reference proteome</keyword>
<dbReference type="Gene3D" id="1.10.10.10">
    <property type="entry name" value="Winged helix-like DNA-binding domain superfamily/Winged helix DNA-binding domain"/>
    <property type="match status" value="1"/>
</dbReference>
<dbReference type="PANTHER" id="PTHR33169">
    <property type="entry name" value="PADR-FAMILY TRANSCRIPTIONAL REGULATOR"/>
    <property type="match status" value="1"/>
</dbReference>
<accession>A0ABU4GN44</accession>
<name>A0ABU4GN44_9CLOT</name>
<dbReference type="RefSeq" id="WP_318063920.1">
    <property type="nucleotide sequence ID" value="NZ_JAWONS010000126.1"/>
</dbReference>
<reference evidence="2 3" key="1">
    <citation type="submission" date="2023-10" db="EMBL/GenBank/DDBJ databases">
        <title>A novel Glycoside Hydrolase 43-Like Enzyme from Clostrdium boliviensis is an Endo-xylanase, and a Candidate for Xylooligosaccharides Production from Different Xylan Substrates.</title>
        <authorList>
            <person name="Alvarez M.T."/>
            <person name="Rocabado-Villegas L.R."/>
            <person name="Salas-Veizaga D.M."/>
            <person name="Linares-Pasten J.A."/>
            <person name="Gudmundsdottir E.E."/>
            <person name="Hreggvidsson G.O."/>
            <person name="Adlercreutz P."/>
            <person name="Nordberg Karlsson E."/>
        </authorList>
    </citation>
    <scope>NUCLEOTIDE SEQUENCE [LARGE SCALE GENOMIC DNA]</scope>
    <source>
        <strain evidence="2 3">E-1</strain>
    </source>
</reference>
<dbReference type="EMBL" id="JAWONS010000126">
    <property type="protein sequence ID" value="MDW2797667.1"/>
    <property type="molecule type" value="Genomic_DNA"/>
</dbReference>
<dbReference type="Proteomes" id="UP001276854">
    <property type="component" value="Unassembled WGS sequence"/>
</dbReference>
<sequence>MIPSQMLKGTLEGCILKVISHKETYGYEISEKLQEYGFSNISEGTIYPLLLRLEKNGLVNSKYRESPVGPKRKYFSLSQSGREEMDCFYSSWIELDTAVNKLFHDGGQKYEQKNKSIEPDE</sequence>
<proteinExistence type="predicted"/>
<comment type="caution">
    <text evidence="2">The sequence shown here is derived from an EMBL/GenBank/DDBJ whole genome shotgun (WGS) entry which is preliminary data.</text>
</comment>
<dbReference type="SUPFAM" id="SSF46785">
    <property type="entry name" value="Winged helix' DNA-binding domain"/>
    <property type="match status" value="1"/>
</dbReference>
<dbReference type="InterPro" id="IPR036388">
    <property type="entry name" value="WH-like_DNA-bd_sf"/>
</dbReference>
<dbReference type="InterPro" id="IPR036390">
    <property type="entry name" value="WH_DNA-bd_sf"/>
</dbReference>
<gene>
    <name evidence="2" type="ORF">RZO55_08785</name>
</gene>
<organism evidence="2 3">
    <name type="scientific">Clostridium boliviensis</name>
    <dbReference type="NCBI Taxonomy" id="318465"/>
    <lineage>
        <taxon>Bacteria</taxon>
        <taxon>Bacillati</taxon>
        <taxon>Bacillota</taxon>
        <taxon>Clostridia</taxon>
        <taxon>Eubacteriales</taxon>
        <taxon>Clostridiaceae</taxon>
        <taxon>Clostridium</taxon>
    </lineage>
</organism>
<dbReference type="InterPro" id="IPR005149">
    <property type="entry name" value="Tscrpt_reg_PadR_N"/>
</dbReference>